<protein>
    <submittedName>
        <fullName evidence="3">Uncharacterized protein</fullName>
    </submittedName>
</protein>
<evidence type="ECO:0000256" key="1">
    <source>
        <dbReference type="SAM" id="Coils"/>
    </source>
</evidence>
<dbReference type="Proteomes" id="UP000015241">
    <property type="component" value="Unassembled WGS sequence"/>
</dbReference>
<dbReference type="EMBL" id="KE504181">
    <property type="protein sequence ID" value="EPS96990.1"/>
    <property type="molecule type" value="Genomic_DNA"/>
</dbReference>
<feature type="compositionally biased region" description="Low complexity" evidence="2">
    <location>
        <begin position="762"/>
        <end position="774"/>
    </location>
</feature>
<feature type="compositionally biased region" description="Polar residues" evidence="2">
    <location>
        <begin position="472"/>
        <end position="483"/>
    </location>
</feature>
<feature type="region of interest" description="Disordered" evidence="2">
    <location>
        <begin position="216"/>
        <end position="244"/>
    </location>
</feature>
<dbReference type="HOGENOM" id="CLU_007544_0_0_1"/>
<keyword evidence="4" id="KW-1185">Reference proteome</keyword>
<dbReference type="GO" id="GO:0005886">
    <property type="term" value="C:plasma membrane"/>
    <property type="evidence" value="ECO:0007669"/>
    <property type="project" value="TreeGrafter"/>
</dbReference>
<feature type="compositionally biased region" description="Basic and acidic residues" evidence="2">
    <location>
        <begin position="671"/>
        <end position="687"/>
    </location>
</feature>
<feature type="compositionally biased region" description="Polar residues" evidence="2">
    <location>
        <begin position="859"/>
        <end position="873"/>
    </location>
</feature>
<dbReference type="GO" id="GO:0006897">
    <property type="term" value="P:endocytosis"/>
    <property type="evidence" value="ECO:0007669"/>
    <property type="project" value="TreeGrafter"/>
</dbReference>
<feature type="compositionally biased region" description="Polar residues" evidence="2">
    <location>
        <begin position="389"/>
        <end position="402"/>
    </location>
</feature>
<dbReference type="InterPro" id="IPR028245">
    <property type="entry name" value="PIL1/LSP1"/>
</dbReference>
<evidence type="ECO:0000313" key="3">
    <source>
        <dbReference type="EMBL" id="EPS96990.1"/>
    </source>
</evidence>
<feature type="region of interest" description="Disordered" evidence="2">
    <location>
        <begin position="371"/>
        <end position="955"/>
    </location>
</feature>
<feature type="compositionally biased region" description="Polar residues" evidence="2">
    <location>
        <begin position="217"/>
        <end position="232"/>
    </location>
</feature>
<dbReference type="Gene3D" id="1.20.1270.60">
    <property type="entry name" value="Arfaptin homology (AH) domain/BAR domain"/>
    <property type="match status" value="1"/>
</dbReference>
<feature type="compositionally biased region" description="Polar residues" evidence="2">
    <location>
        <begin position="422"/>
        <end position="433"/>
    </location>
</feature>
<feature type="compositionally biased region" description="Low complexity" evidence="2">
    <location>
        <begin position="591"/>
        <end position="630"/>
    </location>
</feature>
<reference evidence="3 4" key="1">
    <citation type="journal article" date="2012" name="Science">
        <title>The Paleozoic origin of enzymatic lignin decomposition reconstructed from 31 fungal genomes.</title>
        <authorList>
            <person name="Floudas D."/>
            <person name="Binder M."/>
            <person name="Riley R."/>
            <person name="Barry K."/>
            <person name="Blanchette R.A."/>
            <person name="Henrissat B."/>
            <person name="Martinez A.T."/>
            <person name="Otillar R."/>
            <person name="Spatafora J.W."/>
            <person name="Yadav J.S."/>
            <person name="Aerts A."/>
            <person name="Benoit I."/>
            <person name="Boyd A."/>
            <person name="Carlson A."/>
            <person name="Copeland A."/>
            <person name="Coutinho P.M."/>
            <person name="de Vries R.P."/>
            <person name="Ferreira P."/>
            <person name="Findley K."/>
            <person name="Foster B."/>
            <person name="Gaskell J."/>
            <person name="Glotzer D."/>
            <person name="Gorecki P."/>
            <person name="Heitman J."/>
            <person name="Hesse C."/>
            <person name="Hori C."/>
            <person name="Igarashi K."/>
            <person name="Jurgens J.A."/>
            <person name="Kallen N."/>
            <person name="Kersten P."/>
            <person name="Kohler A."/>
            <person name="Kuees U."/>
            <person name="Kumar T.K.A."/>
            <person name="Kuo A."/>
            <person name="LaButti K."/>
            <person name="Larrondo L.F."/>
            <person name="Lindquist E."/>
            <person name="Ling A."/>
            <person name="Lombard V."/>
            <person name="Lucas S."/>
            <person name="Lundell T."/>
            <person name="Martin R."/>
            <person name="McLaughlin D.J."/>
            <person name="Morgenstern I."/>
            <person name="Morin E."/>
            <person name="Murat C."/>
            <person name="Nagy L.G."/>
            <person name="Nolan M."/>
            <person name="Ohm R.A."/>
            <person name="Patyshakuliyeva A."/>
            <person name="Rokas A."/>
            <person name="Ruiz-Duenas F.J."/>
            <person name="Sabat G."/>
            <person name="Salamov A."/>
            <person name="Samejima M."/>
            <person name="Schmutz J."/>
            <person name="Slot J.C."/>
            <person name="St John F."/>
            <person name="Stenlid J."/>
            <person name="Sun H."/>
            <person name="Sun S."/>
            <person name="Syed K."/>
            <person name="Tsang A."/>
            <person name="Wiebenga A."/>
            <person name="Young D."/>
            <person name="Pisabarro A."/>
            <person name="Eastwood D.C."/>
            <person name="Martin F."/>
            <person name="Cullen D."/>
            <person name="Grigoriev I.V."/>
            <person name="Hibbett D.S."/>
        </authorList>
    </citation>
    <scope>NUCLEOTIDE SEQUENCE</scope>
    <source>
        <strain evidence="4">FP-58527</strain>
    </source>
</reference>
<keyword evidence="1" id="KW-0175">Coiled coil</keyword>
<feature type="region of interest" description="Disordered" evidence="2">
    <location>
        <begin position="254"/>
        <end position="273"/>
    </location>
</feature>
<dbReference type="PANTHER" id="PTHR31962">
    <property type="entry name" value="SPHINGOLIPID LONG CHAIN BASE-RESPONSIVE PROTEIN PIL1"/>
    <property type="match status" value="1"/>
</dbReference>
<feature type="compositionally biased region" description="Acidic residues" evidence="2">
    <location>
        <begin position="280"/>
        <end position="298"/>
    </location>
</feature>
<accession>S8F5K8</accession>
<dbReference type="AlphaFoldDB" id="S8F5K8"/>
<feature type="coiled-coil region" evidence="1">
    <location>
        <begin position="144"/>
        <end position="171"/>
    </location>
</feature>
<evidence type="ECO:0000313" key="4">
    <source>
        <dbReference type="Proteomes" id="UP000015241"/>
    </source>
</evidence>
<feature type="compositionally biased region" description="Basic and acidic residues" evidence="2">
    <location>
        <begin position="313"/>
        <end position="324"/>
    </location>
</feature>
<dbReference type="InParanoid" id="S8F5K8"/>
<dbReference type="PANTHER" id="PTHR31962:SF1">
    <property type="entry name" value="SPHINGOLIPID LONG CHAIN BASE-RESPONSIVE PROTEIN PIL1"/>
    <property type="match status" value="1"/>
</dbReference>
<feature type="compositionally biased region" description="Low complexity" evidence="2">
    <location>
        <begin position="328"/>
        <end position="340"/>
    </location>
</feature>
<gene>
    <name evidence="3" type="ORF">FOMPIDRAFT_1150386</name>
</gene>
<dbReference type="OrthoDB" id="3358861at2759"/>
<dbReference type="GO" id="GO:0036286">
    <property type="term" value="C:eisosome filament"/>
    <property type="evidence" value="ECO:0007669"/>
    <property type="project" value="TreeGrafter"/>
</dbReference>
<feature type="compositionally biased region" description="Low complexity" evidence="2">
    <location>
        <begin position="501"/>
        <end position="523"/>
    </location>
</feature>
<organism evidence="3 4">
    <name type="scientific">Fomitopsis schrenkii</name>
    <name type="common">Brown rot fungus</name>
    <dbReference type="NCBI Taxonomy" id="2126942"/>
    <lineage>
        <taxon>Eukaryota</taxon>
        <taxon>Fungi</taxon>
        <taxon>Dikarya</taxon>
        <taxon>Basidiomycota</taxon>
        <taxon>Agaricomycotina</taxon>
        <taxon>Agaricomycetes</taxon>
        <taxon>Polyporales</taxon>
        <taxon>Fomitopsis</taxon>
    </lineage>
</organism>
<dbReference type="eggNOG" id="ENOG502S5EX">
    <property type="taxonomic scope" value="Eukaryota"/>
</dbReference>
<dbReference type="InterPro" id="IPR027267">
    <property type="entry name" value="AH/BAR_dom_sf"/>
</dbReference>
<dbReference type="GO" id="GO:0070941">
    <property type="term" value="P:eisosome assembly"/>
    <property type="evidence" value="ECO:0007669"/>
    <property type="project" value="TreeGrafter"/>
</dbReference>
<dbReference type="GO" id="GO:0008289">
    <property type="term" value="F:lipid binding"/>
    <property type="evidence" value="ECO:0007669"/>
    <property type="project" value="TreeGrafter"/>
</dbReference>
<feature type="compositionally biased region" description="Low complexity" evidence="2">
    <location>
        <begin position="552"/>
        <end position="569"/>
    </location>
</feature>
<evidence type="ECO:0000256" key="2">
    <source>
        <dbReference type="SAM" id="MobiDB-lite"/>
    </source>
</evidence>
<sequence length="955" mass="100731">MVHRPADSRLLANLLSSEKDYSKHLATLLEHSQRSLASFSVYASASSPPLAQAIITVAGALSGADDALRKYAIAVESWQGQLKALKDLEDEVGNVMRDREILVTRLIKASKSQKPNRDSVIGPTPSPSSSSLTIRLEVPVGAKLGAAQSELQACEAHLAMKERELEDMRMKAVTLGLQARCKAMVECGWVWGEMGKEGLRALESGDMAAANGHIAAPSQSASQLNGDASHQNPSPPPKPPFHALDYRLRVPSAHSIDDHSIPNGRPNGAPRASWRISEVPEPEEEEGGGSSADEDEAGLEVRENQRYSKGKFKSKEADAEEKPFSVRPSAPAITTPSPSTEHGSVLGKRERHRSGSTGLFGRAIGALFHHRDGKEKELANSVSPGKASPTKSGQWRTRTDSNLARVWRGKAGDESSDDEGQTRQLYSTWSPNTAVPPKLAPVTLGASASTSSVHTAGKGSPTGQKLKKAKRSSVQTPPRNTQAKDAAQKGYESDSAGVRKSSFSLSRASSVSKPKGADTPTPKGKGKGKSNGDASPSAKPQRLTELALAEMNSSSISRNSSLSRQSITSAASAPARTPGRSTTAAPVVPHSASATAARSRALSLQPAEAPPTATASVSSSQMSPSASAPVGGHRRTASTSSAMPPMPHRSGLTKSNDGPSLMSIVEGVTRQNKDARTAQDPNRKLIDVRAPPPVNVDATLQGVSRADMPSQPGSSSANHASDMPTKRPSPLLRHTKMPASMSAPTLHASGSASAAKPPPKLPLRSALRNSSRTPSPNPPPAVRGTPSDSSRDVSPVRAMGTGHTSITPSRLAVVDKDDDATSISSYATGREEWEDENTPVAARTPELSPSPQPPPKNDAQGSDVSGSSTTTEGAPTRRKSVRMSLPPTFSATPPAIEDASDEETRGRHAPWGPSGQWSTRIQSAPERDVWQDSSEEDEGYSTARKLLSRMSKGRT</sequence>
<name>S8F5K8_FOMSC</name>
<proteinExistence type="predicted"/>
<feature type="region of interest" description="Disordered" evidence="2">
    <location>
        <begin position="278"/>
        <end position="359"/>
    </location>
</feature>
<dbReference type="STRING" id="743788.S8F5K8"/>